<dbReference type="GO" id="GO:0005886">
    <property type="term" value="C:plasma membrane"/>
    <property type="evidence" value="ECO:0007669"/>
    <property type="project" value="UniProtKB-SubCell"/>
</dbReference>
<name>A0A1E8PUL1_9BURK</name>
<keyword evidence="10" id="KW-0966">Cell projection</keyword>
<dbReference type="PANTHER" id="PTHR30329:SF21">
    <property type="entry name" value="LIPOPROTEIN YIAD-RELATED"/>
    <property type="match status" value="1"/>
</dbReference>
<dbReference type="InterPro" id="IPR036737">
    <property type="entry name" value="OmpA-like_sf"/>
</dbReference>
<dbReference type="PANTHER" id="PTHR30329">
    <property type="entry name" value="STATOR ELEMENT OF FLAGELLAR MOTOR COMPLEX"/>
    <property type="match status" value="1"/>
</dbReference>
<feature type="transmembrane region" description="Helical" evidence="8">
    <location>
        <begin position="20"/>
        <end position="46"/>
    </location>
</feature>
<dbReference type="Proteomes" id="UP000092634">
    <property type="component" value="Unassembled WGS sequence"/>
</dbReference>
<evidence type="ECO:0000256" key="7">
    <source>
        <dbReference type="PROSITE-ProRule" id="PRU00473"/>
    </source>
</evidence>
<dbReference type="PROSITE" id="PS51123">
    <property type="entry name" value="OMPA_2"/>
    <property type="match status" value="1"/>
</dbReference>
<dbReference type="InterPro" id="IPR050330">
    <property type="entry name" value="Bact_OuterMem_StrucFunc"/>
</dbReference>
<keyword evidence="5 8" id="KW-1133">Transmembrane helix</keyword>
<dbReference type="InterPro" id="IPR025713">
    <property type="entry name" value="MotB-like_N_dom"/>
</dbReference>
<keyword evidence="10" id="KW-0969">Cilium</keyword>
<keyword evidence="4 8" id="KW-0812">Transmembrane</keyword>
<evidence type="ECO:0000256" key="4">
    <source>
        <dbReference type="ARBA" id="ARBA00022692"/>
    </source>
</evidence>
<dbReference type="Pfam" id="PF00691">
    <property type="entry name" value="OmpA"/>
    <property type="match status" value="1"/>
</dbReference>
<dbReference type="InterPro" id="IPR006665">
    <property type="entry name" value="OmpA-like"/>
</dbReference>
<evidence type="ECO:0000256" key="3">
    <source>
        <dbReference type="ARBA" id="ARBA00022475"/>
    </source>
</evidence>
<feature type="domain" description="OmpA-like" evidence="9">
    <location>
        <begin position="87"/>
        <end position="221"/>
    </location>
</feature>
<keyword evidence="3" id="KW-1003">Cell membrane</keyword>
<evidence type="ECO:0000256" key="8">
    <source>
        <dbReference type="SAM" id="Phobius"/>
    </source>
</evidence>
<evidence type="ECO:0000256" key="2">
    <source>
        <dbReference type="ARBA" id="ARBA00008914"/>
    </source>
</evidence>
<evidence type="ECO:0000256" key="6">
    <source>
        <dbReference type="ARBA" id="ARBA00023136"/>
    </source>
</evidence>
<evidence type="ECO:0000313" key="10">
    <source>
        <dbReference type="EMBL" id="OFJ49983.1"/>
    </source>
</evidence>
<keyword evidence="6 7" id="KW-0472">Membrane</keyword>
<dbReference type="Pfam" id="PF13677">
    <property type="entry name" value="MotB_plug"/>
    <property type="match status" value="1"/>
</dbReference>
<accession>A0A1E8PUL1</accession>
<evidence type="ECO:0000259" key="9">
    <source>
        <dbReference type="PROSITE" id="PS51123"/>
    </source>
</evidence>
<dbReference type="SUPFAM" id="SSF103088">
    <property type="entry name" value="OmpA-like"/>
    <property type="match status" value="1"/>
</dbReference>
<keyword evidence="10" id="KW-0282">Flagellum</keyword>
<proteinExistence type="inferred from homology"/>
<evidence type="ECO:0000313" key="11">
    <source>
        <dbReference type="Proteomes" id="UP000092634"/>
    </source>
</evidence>
<dbReference type="AlphaFoldDB" id="A0A1E8PUL1"/>
<reference evidence="10 11" key="1">
    <citation type="submission" date="2016-10" db="EMBL/GenBank/DDBJ databases">
        <title>Updated version of Genome Assembly of Janthinobacterium lividum ERGS5:01.</title>
        <authorList>
            <person name="Kumar R."/>
            <person name="Acharya V."/>
            <person name="Singh D."/>
        </authorList>
    </citation>
    <scope>NUCLEOTIDE SEQUENCE [LARGE SCALE GENOMIC DNA]</scope>
    <source>
        <strain evidence="10 11">ERGS5:01</strain>
    </source>
</reference>
<sequence>MTGPKIYLKRGGKDEAEKPFWISFADLMTALMVLFLVVMGVALLAVTKDVTEREKKEAQHNKEIEIVLDRFEAAAKRHEDDGIKIDRRRQVIDFGQRALFAFGKSNLDRSQEEVLRRFVPEVLKLSNDELGKRVLKRLVVEGYTDKTGTYLSNLNLSLQRSQRVLCAMFAVRGNTLLSESEKEQVRSLFLVGGYSFNAAKGNDDESRRVEMRLEFLGVDEHRQEVSQLPGNFGECALT</sequence>
<gene>
    <name evidence="10" type="ORF">BA896_015160</name>
</gene>
<organism evidence="10 11">
    <name type="scientific">Janthinobacterium lividum</name>
    <dbReference type="NCBI Taxonomy" id="29581"/>
    <lineage>
        <taxon>Bacteria</taxon>
        <taxon>Pseudomonadati</taxon>
        <taxon>Pseudomonadota</taxon>
        <taxon>Betaproteobacteria</taxon>
        <taxon>Burkholderiales</taxon>
        <taxon>Oxalobacteraceae</taxon>
        <taxon>Janthinobacterium</taxon>
    </lineage>
</organism>
<evidence type="ECO:0000256" key="1">
    <source>
        <dbReference type="ARBA" id="ARBA00004162"/>
    </source>
</evidence>
<comment type="subcellular location">
    <subcellularLocation>
        <location evidence="1">Cell membrane</location>
        <topology evidence="1">Single-pass membrane protein</topology>
    </subcellularLocation>
</comment>
<protein>
    <submittedName>
        <fullName evidence="10">Flagellar motor protein MotB</fullName>
    </submittedName>
</protein>
<dbReference type="Gene3D" id="3.30.1330.60">
    <property type="entry name" value="OmpA-like domain"/>
    <property type="match status" value="1"/>
</dbReference>
<comment type="similarity">
    <text evidence="2">Belongs to the MotB family.</text>
</comment>
<evidence type="ECO:0000256" key="5">
    <source>
        <dbReference type="ARBA" id="ARBA00022989"/>
    </source>
</evidence>
<comment type="caution">
    <text evidence="10">The sequence shown here is derived from an EMBL/GenBank/DDBJ whole genome shotgun (WGS) entry which is preliminary data.</text>
</comment>
<dbReference type="EMBL" id="MAQB02000001">
    <property type="protein sequence ID" value="OFJ49983.1"/>
    <property type="molecule type" value="Genomic_DNA"/>
</dbReference>